<proteinExistence type="inferred from homology"/>
<reference evidence="6" key="1">
    <citation type="journal article" date="2015" name="PLoS Genet.">
        <title>The dynamic genome and transcriptome of the human fungal pathogen Blastomyces and close relative Emmonsia.</title>
        <authorList>
            <person name="Munoz J.F."/>
            <person name="Gauthier G.M."/>
            <person name="Desjardins C.A."/>
            <person name="Gallo J.E."/>
            <person name="Holder J."/>
            <person name="Sullivan T.D."/>
            <person name="Marty A.J."/>
            <person name="Carmen J.C."/>
            <person name="Chen Z."/>
            <person name="Ding L."/>
            <person name="Gujja S."/>
            <person name="Magrini V."/>
            <person name="Misas E."/>
            <person name="Mitreva M."/>
            <person name="Priest M."/>
            <person name="Saif S."/>
            <person name="Whiston E.A."/>
            <person name="Young S."/>
            <person name="Zeng Q."/>
            <person name="Goldman W.E."/>
            <person name="Mardis E.R."/>
            <person name="Taylor J.W."/>
            <person name="McEwen J.G."/>
            <person name="Clay O.K."/>
            <person name="Klein B.S."/>
            <person name="Cuomo C.A."/>
        </authorList>
    </citation>
    <scope>NUCLEOTIDE SEQUENCE [LARGE SCALE GENOMIC DNA]</scope>
    <source>
        <strain evidence="6">SLH14081</strain>
    </source>
</reference>
<dbReference type="Gene3D" id="3.30.565.10">
    <property type="entry name" value="Histidine kinase-like ATPase, C-terminal domain"/>
    <property type="match status" value="1"/>
</dbReference>
<keyword evidence="6" id="KW-1185">Reference proteome</keyword>
<comment type="similarity">
    <text evidence="1">Belongs to the DNA mismatch repair MutL/HexB family.</text>
</comment>
<dbReference type="SUPFAM" id="SSF55874">
    <property type="entry name" value="ATPase domain of HSP90 chaperone/DNA topoisomerase II/histidine kinase"/>
    <property type="match status" value="1"/>
</dbReference>
<dbReference type="AlphaFoldDB" id="A0A179UDL4"/>
<dbReference type="Gene3D" id="3.30.230.10">
    <property type="match status" value="1"/>
</dbReference>
<dbReference type="EMBL" id="GG657450">
    <property type="protein sequence ID" value="OAT06105.1"/>
    <property type="molecule type" value="Genomic_DNA"/>
</dbReference>
<dbReference type="Pfam" id="PF01119">
    <property type="entry name" value="DNA_mis_repair"/>
    <property type="match status" value="1"/>
</dbReference>
<feature type="region of interest" description="Disordered" evidence="3">
    <location>
        <begin position="633"/>
        <end position="702"/>
    </location>
</feature>
<protein>
    <submittedName>
        <fullName evidence="5">DNA mismatch repair protein</fullName>
    </submittedName>
</protein>
<gene>
    <name evidence="5" type="ORF">BDBG_02387</name>
</gene>
<dbReference type="InterPro" id="IPR002099">
    <property type="entry name" value="MutL/Mlh/PMS"/>
</dbReference>
<evidence type="ECO:0000256" key="1">
    <source>
        <dbReference type="ARBA" id="ARBA00006082"/>
    </source>
</evidence>
<dbReference type="RefSeq" id="XP_002627716.1">
    <property type="nucleotide sequence ID" value="XM_002627670.1"/>
</dbReference>
<dbReference type="GO" id="GO:0140664">
    <property type="term" value="F:ATP-dependent DNA damage sensor activity"/>
    <property type="evidence" value="ECO:0007669"/>
    <property type="project" value="InterPro"/>
</dbReference>
<evidence type="ECO:0000313" key="5">
    <source>
        <dbReference type="EMBL" id="OAT06105.1"/>
    </source>
</evidence>
<feature type="compositionally biased region" description="Low complexity" evidence="3">
    <location>
        <begin position="394"/>
        <end position="403"/>
    </location>
</feature>
<dbReference type="FunFam" id="3.30.565.10:FF:000017">
    <property type="entry name" value="PMS1 homolog 1, mismatch repair system component"/>
    <property type="match status" value="1"/>
</dbReference>
<keyword evidence="2" id="KW-0227">DNA damage</keyword>
<evidence type="ECO:0000313" key="6">
    <source>
        <dbReference type="Proteomes" id="UP000002038"/>
    </source>
</evidence>
<sequence>MSIAHLPPDTARAVRSTSAISDPCSLVKELIDNSLDAGATYISVEVSANTLDTIHVKDNGVGIHPNDRHLVCKRSCTSKLQTIDDLKNIGGSTLGFRGEALASAAEMCGSIAITTKVAGEMVGETLKYDRTGLLVSCTKAAHPTGTAVRISEFLKLVPVRKQIALKSAPKTLNQMKKVLNAYVLSRPEIRLSFKILKTKSDSSWVYASTENATVSTAMLRVVGAEATSQCTTITWPQIQGGDDDFLPESLDINESNPSAIRIVATIPKPGSDLSKINHAGQYVSIDGRPMSISNGVGKELVKLFKSYLRSGSHCVGSQTSLVNPFLFMHLHCQPGSYDVNVEPSKNDVVFEDSKLAMSTAENLFKTVYGEIESKHTHQNNRQLEDQGLSPQVIRSPRSRSASSRRTHEAKDPPLFLHIPSHAVKHCHSIGNALVSSTQGKKDNVSVASSADTTSCPQLAENNPTLSDSSRLTNPWMLAKRQYVTPPKKNAQSRNFNSHLLTPAYEDESFRSDSTMVENCTTNSLPASPANLTPIPMQTPETRLAKAGHNISPTGVSKSQMNALSSLSEPSVSHGGTQRVLGGSGSLDVWIRNRRDAANHPADEGQDIGIPRDREDCENRLPEIAIARRFGKEGNGVSTGRSHAYSPAGLSPRALLSSPGIHRNSTLSNTRGYRPPSISFEVDDDQNYRIRESTDNQNSTAEEVIGEALDFEYRKKAATRLYRQLQQQQEQHQMPAQPMLLSWAGANHVKTSQSSPHQNRYSKAKADLVSHSPRPKLLSHEMAFLVPEMDSEDPREYFRRHKDDLSHHASTHIGVKNKRILTNQLPLEVIPNAFALHGLALNWSRKDDVASIPGNELFKADEYIRKGIVPPSPAFLEVQPTDISLWTTRLSTLTQKQYRSEHVGGEVGTKLVFDTVPMSHASAP</sequence>
<dbReference type="InterPro" id="IPR014721">
    <property type="entry name" value="Ribsml_uS5_D2-typ_fold_subgr"/>
</dbReference>
<organism evidence="5 6">
    <name type="scientific">Blastomyces gilchristii (strain SLH14081)</name>
    <name type="common">Blastomyces dermatitidis</name>
    <dbReference type="NCBI Taxonomy" id="559298"/>
    <lineage>
        <taxon>Eukaryota</taxon>
        <taxon>Fungi</taxon>
        <taxon>Dikarya</taxon>
        <taxon>Ascomycota</taxon>
        <taxon>Pezizomycotina</taxon>
        <taxon>Eurotiomycetes</taxon>
        <taxon>Eurotiomycetidae</taxon>
        <taxon>Onygenales</taxon>
        <taxon>Ajellomycetaceae</taxon>
        <taxon>Blastomyces</taxon>
    </lineage>
</organism>
<dbReference type="SMART" id="SM01340">
    <property type="entry name" value="DNA_mis_repair"/>
    <property type="match status" value="1"/>
</dbReference>
<dbReference type="InterPro" id="IPR020568">
    <property type="entry name" value="Ribosomal_Su5_D2-typ_SF"/>
</dbReference>
<evidence type="ECO:0000256" key="3">
    <source>
        <dbReference type="SAM" id="MobiDB-lite"/>
    </source>
</evidence>
<dbReference type="NCBIfam" id="TIGR00585">
    <property type="entry name" value="mutl"/>
    <property type="match status" value="1"/>
</dbReference>
<dbReference type="GeneID" id="8506945"/>
<dbReference type="GO" id="GO:0032389">
    <property type="term" value="C:MutLalpha complex"/>
    <property type="evidence" value="ECO:0007669"/>
    <property type="project" value="TreeGrafter"/>
</dbReference>
<dbReference type="InterPro" id="IPR013507">
    <property type="entry name" value="DNA_mismatch_S5_2-like"/>
</dbReference>
<dbReference type="PROSITE" id="PS00058">
    <property type="entry name" value="DNA_MISMATCH_REPAIR_1"/>
    <property type="match status" value="1"/>
</dbReference>
<dbReference type="VEuPathDB" id="FungiDB:BDBG_02387"/>
<evidence type="ECO:0000256" key="2">
    <source>
        <dbReference type="ARBA" id="ARBA00022763"/>
    </source>
</evidence>
<dbReference type="STRING" id="559298.A0A179UDL4"/>
<dbReference type="SUPFAM" id="SSF54211">
    <property type="entry name" value="Ribosomal protein S5 domain 2-like"/>
    <property type="match status" value="1"/>
</dbReference>
<dbReference type="PANTHER" id="PTHR10073">
    <property type="entry name" value="DNA MISMATCH REPAIR PROTEIN MLH, PMS, MUTL"/>
    <property type="match status" value="1"/>
</dbReference>
<accession>A0A179UDL4</accession>
<dbReference type="PANTHER" id="PTHR10073:SF41">
    <property type="entry name" value="MISMATCH REPAIR PROTEIN, PUTATIVE (AFU_ORTHOLOGUE AFUA_8G05820)-RELATED"/>
    <property type="match status" value="1"/>
</dbReference>
<dbReference type="InterPro" id="IPR014762">
    <property type="entry name" value="DNA_mismatch_repair_CS"/>
</dbReference>
<name>A0A179UDL4_BLAGS</name>
<dbReference type="GO" id="GO:0005524">
    <property type="term" value="F:ATP binding"/>
    <property type="evidence" value="ECO:0007669"/>
    <property type="project" value="InterPro"/>
</dbReference>
<dbReference type="GO" id="GO:0061982">
    <property type="term" value="P:meiosis I cell cycle process"/>
    <property type="evidence" value="ECO:0007669"/>
    <property type="project" value="UniProtKB-ARBA"/>
</dbReference>
<feature type="domain" description="DNA mismatch repair protein S5" evidence="4">
    <location>
        <begin position="238"/>
        <end position="369"/>
    </location>
</feature>
<dbReference type="KEGG" id="bgh:BDBG_02387"/>
<feature type="region of interest" description="Disordered" evidence="3">
    <location>
        <begin position="444"/>
        <end position="472"/>
    </location>
</feature>
<feature type="compositionally biased region" description="Polar residues" evidence="3">
    <location>
        <begin position="445"/>
        <end position="472"/>
    </location>
</feature>
<dbReference type="Pfam" id="PF13589">
    <property type="entry name" value="HATPase_c_3"/>
    <property type="match status" value="1"/>
</dbReference>
<dbReference type="GO" id="GO:0016887">
    <property type="term" value="F:ATP hydrolysis activity"/>
    <property type="evidence" value="ECO:0007669"/>
    <property type="project" value="InterPro"/>
</dbReference>
<dbReference type="InterPro" id="IPR038973">
    <property type="entry name" value="MutL/Mlh/Pms-like"/>
</dbReference>
<feature type="region of interest" description="Disordered" evidence="3">
    <location>
        <begin position="375"/>
        <end position="415"/>
    </location>
</feature>
<dbReference type="OrthoDB" id="10263226at2759"/>
<dbReference type="GO" id="GO:0030983">
    <property type="term" value="F:mismatched DNA binding"/>
    <property type="evidence" value="ECO:0007669"/>
    <property type="project" value="InterPro"/>
</dbReference>
<evidence type="ECO:0000259" key="4">
    <source>
        <dbReference type="SMART" id="SM01340"/>
    </source>
</evidence>
<dbReference type="Proteomes" id="UP000002038">
    <property type="component" value="Unassembled WGS sequence"/>
</dbReference>
<dbReference type="GO" id="GO:0006298">
    <property type="term" value="P:mismatch repair"/>
    <property type="evidence" value="ECO:0007669"/>
    <property type="project" value="InterPro"/>
</dbReference>
<dbReference type="InterPro" id="IPR036890">
    <property type="entry name" value="HATPase_C_sf"/>
</dbReference>